<feature type="transmembrane region" description="Helical" evidence="7">
    <location>
        <begin position="12"/>
        <end position="39"/>
    </location>
</feature>
<evidence type="ECO:0000256" key="7">
    <source>
        <dbReference type="SAM" id="Phobius"/>
    </source>
</evidence>
<evidence type="ECO:0000256" key="5">
    <source>
        <dbReference type="ARBA" id="ARBA00022989"/>
    </source>
</evidence>
<organism evidence="8 9">
    <name type="scientific">Caulifigura coniformis</name>
    <dbReference type="NCBI Taxonomy" id="2527983"/>
    <lineage>
        <taxon>Bacteria</taxon>
        <taxon>Pseudomonadati</taxon>
        <taxon>Planctomycetota</taxon>
        <taxon>Planctomycetia</taxon>
        <taxon>Planctomycetales</taxon>
        <taxon>Planctomycetaceae</taxon>
        <taxon>Caulifigura</taxon>
    </lineage>
</organism>
<protein>
    <submittedName>
        <fullName evidence="8">Flagellar biosynthetic protein FliQ</fullName>
    </submittedName>
</protein>
<evidence type="ECO:0000313" key="8">
    <source>
        <dbReference type="EMBL" id="QDT56302.1"/>
    </source>
</evidence>
<comment type="similarity">
    <text evidence="2">Belongs to the FliQ/MopD/SpaQ family.</text>
</comment>
<dbReference type="PANTHER" id="PTHR34040:SF2">
    <property type="entry name" value="FLAGELLAR BIOSYNTHETIC PROTEIN FLIQ"/>
    <property type="match status" value="1"/>
</dbReference>
<evidence type="ECO:0000256" key="2">
    <source>
        <dbReference type="ARBA" id="ARBA00006156"/>
    </source>
</evidence>
<gene>
    <name evidence="8" type="primary">fliQ_2</name>
    <name evidence="8" type="ORF">Pan44_43550</name>
</gene>
<evidence type="ECO:0000313" key="9">
    <source>
        <dbReference type="Proteomes" id="UP000315700"/>
    </source>
</evidence>
<keyword evidence="8" id="KW-0282">Flagellum</keyword>
<evidence type="ECO:0000256" key="6">
    <source>
        <dbReference type="ARBA" id="ARBA00023136"/>
    </source>
</evidence>
<keyword evidence="9" id="KW-1185">Reference proteome</keyword>
<dbReference type="PIRSF" id="PIRSF004669">
    <property type="entry name" value="FliQ"/>
    <property type="match status" value="1"/>
</dbReference>
<accession>A0A517SJK3</accession>
<dbReference type="GO" id="GO:0005886">
    <property type="term" value="C:plasma membrane"/>
    <property type="evidence" value="ECO:0007669"/>
    <property type="project" value="UniProtKB-SubCell"/>
</dbReference>
<dbReference type="EMBL" id="CP036271">
    <property type="protein sequence ID" value="QDT56302.1"/>
    <property type="molecule type" value="Genomic_DNA"/>
</dbReference>
<dbReference type="Proteomes" id="UP000315700">
    <property type="component" value="Chromosome"/>
</dbReference>
<dbReference type="InterPro" id="IPR002191">
    <property type="entry name" value="Bac_export_3"/>
</dbReference>
<dbReference type="AlphaFoldDB" id="A0A517SJK3"/>
<proteinExistence type="inferred from homology"/>
<evidence type="ECO:0000256" key="3">
    <source>
        <dbReference type="ARBA" id="ARBA00022475"/>
    </source>
</evidence>
<keyword evidence="8" id="KW-0969">Cilium</keyword>
<dbReference type="KEGG" id="ccos:Pan44_43550"/>
<dbReference type="OrthoDB" id="9806440at2"/>
<keyword evidence="5 7" id="KW-1133">Transmembrane helix</keyword>
<dbReference type="RefSeq" id="WP_145033578.1">
    <property type="nucleotide sequence ID" value="NZ_CP036271.1"/>
</dbReference>
<dbReference type="InParanoid" id="A0A517SJK3"/>
<evidence type="ECO:0000256" key="1">
    <source>
        <dbReference type="ARBA" id="ARBA00004651"/>
    </source>
</evidence>
<evidence type="ECO:0000256" key="4">
    <source>
        <dbReference type="ARBA" id="ARBA00022692"/>
    </source>
</evidence>
<sequence>MSATDVMAIARDLLMTAMLLSLPAVGASLLVGLLVSILQTITSIQEQTLSFAPRLVAVGVIVLISLPWSLQVAQGFTLRMIDRFAEAAR</sequence>
<keyword evidence="4 7" id="KW-0812">Transmembrane</keyword>
<dbReference type="GO" id="GO:0009306">
    <property type="term" value="P:protein secretion"/>
    <property type="evidence" value="ECO:0007669"/>
    <property type="project" value="InterPro"/>
</dbReference>
<keyword evidence="6 7" id="KW-0472">Membrane</keyword>
<reference evidence="8 9" key="1">
    <citation type="submission" date="2019-02" db="EMBL/GenBank/DDBJ databases">
        <title>Deep-cultivation of Planctomycetes and their phenomic and genomic characterization uncovers novel biology.</title>
        <authorList>
            <person name="Wiegand S."/>
            <person name="Jogler M."/>
            <person name="Boedeker C."/>
            <person name="Pinto D."/>
            <person name="Vollmers J."/>
            <person name="Rivas-Marin E."/>
            <person name="Kohn T."/>
            <person name="Peeters S.H."/>
            <person name="Heuer A."/>
            <person name="Rast P."/>
            <person name="Oberbeckmann S."/>
            <person name="Bunk B."/>
            <person name="Jeske O."/>
            <person name="Meyerdierks A."/>
            <person name="Storesund J.E."/>
            <person name="Kallscheuer N."/>
            <person name="Luecker S."/>
            <person name="Lage O.M."/>
            <person name="Pohl T."/>
            <person name="Merkel B.J."/>
            <person name="Hornburger P."/>
            <person name="Mueller R.-W."/>
            <person name="Bruemmer F."/>
            <person name="Labrenz M."/>
            <person name="Spormann A.M."/>
            <person name="Op den Camp H."/>
            <person name="Overmann J."/>
            <person name="Amann R."/>
            <person name="Jetten M.S.M."/>
            <person name="Mascher T."/>
            <person name="Medema M.H."/>
            <person name="Devos D.P."/>
            <person name="Kaster A.-K."/>
            <person name="Ovreas L."/>
            <person name="Rohde M."/>
            <person name="Galperin M.Y."/>
            <person name="Jogler C."/>
        </authorList>
    </citation>
    <scope>NUCLEOTIDE SEQUENCE [LARGE SCALE GENOMIC DNA]</scope>
    <source>
        <strain evidence="8 9">Pan44</strain>
    </source>
</reference>
<dbReference type="FunCoup" id="A0A517SJK3">
    <property type="interactions" value="69"/>
</dbReference>
<name>A0A517SJK3_9PLAN</name>
<keyword evidence="3" id="KW-1003">Cell membrane</keyword>
<dbReference type="Pfam" id="PF01313">
    <property type="entry name" value="Bac_export_3"/>
    <property type="match status" value="1"/>
</dbReference>
<dbReference type="PANTHER" id="PTHR34040">
    <property type="entry name" value="FLAGELLAR BIOSYNTHETIC PROTEIN FLIQ"/>
    <property type="match status" value="1"/>
</dbReference>
<comment type="subcellular location">
    <subcellularLocation>
        <location evidence="1">Cell membrane</location>
        <topology evidence="1">Multi-pass membrane protein</topology>
    </subcellularLocation>
</comment>
<keyword evidence="8" id="KW-0966">Cell projection</keyword>
<dbReference type="PRINTS" id="PR00952">
    <property type="entry name" value="TYPE3IMQPROT"/>
</dbReference>
<feature type="transmembrane region" description="Helical" evidence="7">
    <location>
        <begin position="51"/>
        <end position="70"/>
    </location>
</feature>